<keyword evidence="9" id="KW-0812">Transmembrane</keyword>
<feature type="domain" description="External alternative NADH-ubiquinone oxidoreductase-like C-terminal" evidence="11">
    <location>
        <begin position="354"/>
        <end position="411"/>
    </location>
</feature>
<evidence type="ECO:0000256" key="8">
    <source>
        <dbReference type="ARBA" id="ARBA00047599"/>
    </source>
</evidence>
<protein>
    <recommendedName>
        <fullName evidence="2">NADH:ubiquinone reductase (non-electrogenic)</fullName>
        <ecNumber evidence="2">1.6.5.9</ecNumber>
    </recommendedName>
</protein>
<dbReference type="SUPFAM" id="SSF51905">
    <property type="entry name" value="FAD/NAD(P)-binding domain"/>
    <property type="match status" value="2"/>
</dbReference>
<evidence type="ECO:0000259" key="11">
    <source>
        <dbReference type="Pfam" id="PF22366"/>
    </source>
</evidence>
<keyword evidence="9" id="KW-1133">Transmembrane helix</keyword>
<evidence type="ECO:0000256" key="4">
    <source>
        <dbReference type="ARBA" id="ARBA00022827"/>
    </source>
</evidence>
<evidence type="ECO:0000259" key="10">
    <source>
        <dbReference type="Pfam" id="PF07992"/>
    </source>
</evidence>
<evidence type="ECO:0000313" key="12">
    <source>
        <dbReference type="EMBL" id="WPU90936.1"/>
    </source>
</evidence>
<dbReference type="InterPro" id="IPR045024">
    <property type="entry name" value="NDH-2"/>
</dbReference>
<evidence type="ECO:0000256" key="1">
    <source>
        <dbReference type="ARBA" id="ARBA00005272"/>
    </source>
</evidence>
<feature type="transmembrane region" description="Helical" evidence="9">
    <location>
        <begin position="49"/>
        <end position="67"/>
    </location>
</feature>
<evidence type="ECO:0000256" key="5">
    <source>
        <dbReference type="ARBA" id="ARBA00022946"/>
    </source>
</evidence>
<dbReference type="Gene3D" id="3.50.50.100">
    <property type="match status" value="1"/>
</dbReference>
<accession>A0ABZ0TEK2</accession>
<dbReference type="Pfam" id="PF22366">
    <property type="entry name" value="NDH2_C"/>
    <property type="match status" value="1"/>
</dbReference>
<evidence type="ECO:0000256" key="6">
    <source>
        <dbReference type="ARBA" id="ARBA00023002"/>
    </source>
</evidence>
<keyword evidence="5" id="KW-0809">Transit peptide</keyword>
<comment type="similarity">
    <text evidence="1">Belongs to the NADH dehydrogenase family.</text>
</comment>
<proteinExistence type="inferred from homology"/>
<keyword evidence="13" id="KW-1185">Reference proteome</keyword>
<dbReference type="InterPro" id="IPR054585">
    <property type="entry name" value="NDH2-like_C"/>
</dbReference>
<keyword evidence="7" id="KW-0520">NAD</keyword>
<dbReference type="Pfam" id="PF07992">
    <property type="entry name" value="Pyr_redox_2"/>
    <property type="match status" value="1"/>
</dbReference>
<dbReference type="PANTHER" id="PTHR43706">
    <property type="entry name" value="NADH DEHYDROGENASE"/>
    <property type="match status" value="1"/>
</dbReference>
<feature type="transmembrane region" description="Helical" evidence="9">
    <location>
        <begin position="12"/>
        <end position="29"/>
    </location>
</feature>
<dbReference type="InterPro" id="IPR036188">
    <property type="entry name" value="FAD/NAD-bd_sf"/>
</dbReference>
<reference evidence="12 13" key="1">
    <citation type="submission" date="2023-11" db="EMBL/GenBank/DDBJ databases">
        <title>Analysis of the Genomes of Mucilaginibacter gossypii cycad 4 and M. sabulilitoris SNA2: microbes with the potential for plant growth promotion.</title>
        <authorList>
            <person name="Hirsch A.M."/>
            <person name="Humm E."/>
            <person name="Rubbi M."/>
            <person name="Del Vecchio G."/>
            <person name="Ha S.M."/>
            <person name="Pellegrini M."/>
            <person name="Gunsalus R.P."/>
        </authorList>
    </citation>
    <scope>NUCLEOTIDE SEQUENCE [LARGE SCALE GENOMIC DNA]</scope>
    <source>
        <strain evidence="12 13">SNA2</strain>
    </source>
</reference>
<name>A0ABZ0TEK2_9SPHI</name>
<dbReference type="Proteomes" id="UP001324380">
    <property type="component" value="Chromosome"/>
</dbReference>
<dbReference type="RefSeq" id="WP_321560107.1">
    <property type="nucleotide sequence ID" value="NZ_CP139558.1"/>
</dbReference>
<evidence type="ECO:0000256" key="3">
    <source>
        <dbReference type="ARBA" id="ARBA00022630"/>
    </source>
</evidence>
<dbReference type="PRINTS" id="PR00368">
    <property type="entry name" value="FADPNR"/>
</dbReference>
<dbReference type="PANTHER" id="PTHR43706:SF47">
    <property type="entry name" value="EXTERNAL NADH-UBIQUINONE OXIDOREDUCTASE 1, MITOCHONDRIAL-RELATED"/>
    <property type="match status" value="1"/>
</dbReference>
<evidence type="ECO:0000256" key="7">
    <source>
        <dbReference type="ARBA" id="ARBA00023027"/>
    </source>
</evidence>
<dbReference type="EC" id="1.6.5.9" evidence="2"/>
<dbReference type="InterPro" id="IPR023753">
    <property type="entry name" value="FAD/NAD-binding_dom"/>
</dbReference>
<feature type="domain" description="FAD/NAD(P)-binding" evidence="10">
    <location>
        <begin position="10"/>
        <end position="330"/>
    </location>
</feature>
<evidence type="ECO:0000313" key="13">
    <source>
        <dbReference type="Proteomes" id="UP001324380"/>
    </source>
</evidence>
<keyword evidence="6 12" id="KW-0560">Oxidoreductase</keyword>
<dbReference type="PRINTS" id="PR00411">
    <property type="entry name" value="PNDRDTASEI"/>
</dbReference>
<evidence type="ECO:0000256" key="2">
    <source>
        <dbReference type="ARBA" id="ARBA00012637"/>
    </source>
</evidence>
<gene>
    <name evidence="12" type="ORF">SNE25_16575</name>
</gene>
<keyword evidence="4" id="KW-0274">FAD</keyword>
<comment type="catalytic activity">
    <reaction evidence="8">
        <text>a quinone + NADH + H(+) = a quinol + NAD(+)</text>
        <dbReference type="Rhea" id="RHEA:46160"/>
        <dbReference type="ChEBI" id="CHEBI:15378"/>
        <dbReference type="ChEBI" id="CHEBI:24646"/>
        <dbReference type="ChEBI" id="CHEBI:57540"/>
        <dbReference type="ChEBI" id="CHEBI:57945"/>
        <dbReference type="ChEBI" id="CHEBI:132124"/>
        <dbReference type="EC" id="1.6.5.9"/>
    </reaction>
</comment>
<evidence type="ECO:0000256" key="9">
    <source>
        <dbReference type="SAM" id="Phobius"/>
    </source>
</evidence>
<keyword evidence="3" id="KW-0285">Flavoprotein</keyword>
<sequence>MTINHFKRKHIVVIGGGFGGLNFIASFYNNKYYDVTLVDKNNYNYFTPLLYQVATGFLAPSSISYPFRKLFKNKNIAFRMADVNGVDASKNKIHLDDGSELSYDLLVLAAGTKTNFLENKSLRARALSLKGINDALVMRNELIGILEKASIEKDPEERKRLLTIVIAGGGPTGVEVAGVLAEVRKYIYAREYPELKDFPFEIYIVDGSPFLLAPMSDKSHQTAYNTLTKLDVHIILKTHVVLFENEKVFLSNGDIIECKTLIWSAGVIANSFEGIAESSLGKGRRMITNEYNQVQGYENIYAIGDISIQFDDADYPDGHPQLAQPAIQQGKALAKNLLRVACGQQMKAFKYFDKGEMAIIGRQNAVADLFKHRVHFGGLPGLMAWLLIHLMSLVSTNNKIKTFYNWAFAYLTNDQTLRMIFRTESADDRI</sequence>
<dbReference type="EMBL" id="CP139558">
    <property type="protein sequence ID" value="WPU90936.1"/>
    <property type="molecule type" value="Genomic_DNA"/>
</dbReference>
<keyword evidence="9" id="KW-0472">Membrane</keyword>
<dbReference type="GO" id="GO:0016491">
    <property type="term" value="F:oxidoreductase activity"/>
    <property type="evidence" value="ECO:0007669"/>
    <property type="project" value="UniProtKB-KW"/>
</dbReference>
<organism evidence="12 13">
    <name type="scientific">Mucilaginibacter sabulilitoris</name>
    <dbReference type="NCBI Taxonomy" id="1173583"/>
    <lineage>
        <taxon>Bacteria</taxon>
        <taxon>Pseudomonadati</taxon>
        <taxon>Bacteroidota</taxon>
        <taxon>Sphingobacteriia</taxon>
        <taxon>Sphingobacteriales</taxon>
        <taxon>Sphingobacteriaceae</taxon>
        <taxon>Mucilaginibacter</taxon>
    </lineage>
</organism>